<keyword evidence="5" id="KW-0511">Multifunctional enzyme</keyword>
<dbReference type="UniPathway" id="UPA00128">
    <property type="reaction ID" value="UER00191"/>
</dbReference>
<dbReference type="PANTHER" id="PTHR43238:SF1">
    <property type="entry name" value="GDP-L-FUCOSE SYNTHASE"/>
    <property type="match status" value="1"/>
</dbReference>
<dbReference type="KEGG" id="srn:A4G23_02079"/>
<evidence type="ECO:0000256" key="5">
    <source>
        <dbReference type="HAMAP-Rule" id="MF_00956"/>
    </source>
</evidence>
<feature type="site" description="Important for catalytic activity" evidence="5">
    <location>
        <position position="129"/>
    </location>
</feature>
<dbReference type="GO" id="GO:0042351">
    <property type="term" value="P:'de novo' GDP-L-fucose biosynthetic process"/>
    <property type="evidence" value="ECO:0007669"/>
    <property type="project" value="UniProtKB-UniRule"/>
</dbReference>
<keyword evidence="4 5" id="KW-0413">Isomerase</keyword>
<dbReference type="Gene3D" id="3.90.25.10">
    <property type="entry name" value="UDP-galactose 4-epimerase, domain 1"/>
    <property type="match status" value="1"/>
</dbReference>
<dbReference type="InterPro" id="IPR001509">
    <property type="entry name" value="Epimerase_deHydtase"/>
</dbReference>
<keyword evidence="3 5" id="KW-0560">Oxidoreductase</keyword>
<evidence type="ECO:0000256" key="1">
    <source>
        <dbReference type="ARBA" id="ARBA00005959"/>
    </source>
</evidence>
<dbReference type="EC" id="1.1.1.271" evidence="5"/>
<dbReference type="GO" id="GO:0070401">
    <property type="term" value="F:NADP+ binding"/>
    <property type="evidence" value="ECO:0007669"/>
    <property type="project" value="UniProtKB-UniRule"/>
</dbReference>
<name>A0A1D8G1D5_9ACTN</name>
<gene>
    <name evidence="5 7" type="primary">fcl</name>
    <name evidence="7" type="ORF">A4G23_02079</name>
</gene>
<comment type="pathway">
    <text evidence="5">Nucleotide-sugar biosynthesis; GDP-L-fucose biosynthesis via de novo pathway; GDP-L-fucose from GDP-alpha-D-mannose: step 2/2.</text>
</comment>
<evidence type="ECO:0000256" key="3">
    <source>
        <dbReference type="ARBA" id="ARBA00023002"/>
    </source>
</evidence>
<feature type="site" description="Important for catalytic activity" evidence="5">
    <location>
        <position position="127"/>
    </location>
</feature>
<dbReference type="PANTHER" id="PTHR43238">
    <property type="entry name" value="GDP-L-FUCOSE SYNTHASE"/>
    <property type="match status" value="1"/>
</dbReference>
<dbReference type="Proteomes" id="UP000095349">
    <property type="component" value="Chromosome"/>
</dbReference>
<evidence type="ECO:0000256" key="2">
    <source>
        <dbReference type="ARBA" id="ARBA00022857"/>
    </source>
</evidence>
<proteinExistence type="inferred from homology"/>
<dbReference type="CDD" id="cd05239">
    <property type="entry name" value="GDP_FS_SDR_e"/>
    <property type="match status" value="1"/>
</dbReference>
<evidence type="ECO:0000313" key="8">
    <source>
        <dbReference type="Proteomes" id="UP000095349"/>
    </source>
</evidence>
<feature type="domain" description="NAD-dependent epimerase/dehydratase" evidence="6">
    <location>
        <begin position="27"/>
        <end position="257"/>
    </location>
</feature>
<dbReference type="PATRIC" id="fig|285473.5.peg.2164"/>
<dbReference type="InterPro" id="IPR036291">
    <property type="entry name" value="NAD(P)-bd_dom_sf"/>
</dbReference>
<dbReference type="Gene3D" id="3.40.50.720">
    <property type="entry name" value="NAD(P)-binding Rossmann-like Domain"/>
    <property type="match status" value="1"/>
</dbReference>
<dbReference type="InterPro" id="IPR028614">
    <property type="entry name" value="GDP_fucose/colitose_synth"/>
</dbReference>
<protein>
    <recommendedName>
        <fullName evidence="5">GDP-L-fucose synthase</fullName>
        <ecNumber evidence="5">1.1.1.271</ecNumber>
    </recommendedName>
    <alternativeName>
        <fullName evidence="5">GDP-4-keto-6-deoxy-D-mannose-3,5-epimerase-4-reductase</fullName>
    </alternativeName>
</protein>
<feature type="binding site" evidence="5">
    <location>
        <begin position="183"/>
        <end position="186"/>
    </location>
    <ligand>
        <name>NADP(+)</name>
        <dbReference type="ChEBI" id="CHEBI:58349"/>
    </ligand>
</feature>
<feature type="binding site" evidence="5">
    <location>
        <position position="229"/>
    </location>
    <ligand>
        <name>substrate</name>
    </ligand>
</feature>
<feature type="binding site" evidence="5">
    <location>
        <position position="222"/>
    </location>
    <ligand>
        <name>substrate</name>
    </ligand>
</feature>
<keyword evidence="8" id="KW-1185">Reference proteome</keyword>
<dbReference type="EMBL" id="CP017316">
    <property type="protein sequence ID" value="AOT59243.1"/>
    <property type="molecule type" value="Genomic_DNA"/>
</dbReference>
<accession>A0A1D8G1D5</accession>
<dbReference type="Pfam" id="PF01370">
    <property type="entry name" value="Epimerase"/>
    <property type="match status" value="1"/>
</dbReference>
<reference evidence="7 8" key="1">
    <citation type="submission" date="2016-09" db="EMBL/GenBank/DDBJ databases">
        <title>Streptomyces rubrolavendulae MJM4426 Genome sequencing and assembly.</title>
        <authorList>
            <person name="Kim J.-G."/>
        </authorList>
    </citation>
    <scope>NUCLEOTIDE SEQUENCE [LARGE SCALE GENOMIC DNA]</scope>
    <source>
        <strain evidence="7 8">MJM4426</strain>
    </source>
</reference>
<comment type="function">
    <text evidence="5">Catalyzes the two-step NADP-dependent conversion of GDP-4-dehydro-6-deoxy-D-mannose to GDP-fucose, involving an epimerase and a reductase reaction.</text>
</comment>
<dbReference type="GO" id="GO:0016853">
    <property type="term" value="F:isomerase activity"/>
    <property type="evidence" value="ECO:0007669"/>
    <property type="project" value="UniProtKB-KW"/>
</dbReference>
<dbReference type="AlphaFoldDB" id="A0A1D8G1D5"/>
<feature type="binding site" evidence="5">
    <location>
        <begin position="31"/>
        <end position="37"/>
    </location>
    <ligand>
        <name>NADP(+)</name>
        <dbReference type="ChEBI" id="CHEBI:58349"/>
    </ligand>
</feature>
<dbReference type="HAMAP" id="MF_00956">
    <property type="entry name" value="GDP_fucose_synth"/>
    <property type="match status" value="1"/>
</dbReference>
<evidence type="ECO:0000313" key="7">
    <source>
        <dbReference type="EMBL" id="AOT59243.1"/>
    </source>
</evidence>
<sequence length="340" mass="35990">MIRLMTDSQAAVPPPAPSSYLPSAARIFVAGHRGLVGSAMVRRLTADGHEVITRDRASLDLRDAAATGAFLAGVRPDAVVLAAAKVGGILANSTQPVPFLEDNLRIQLSVIAGAHAAGVPRLLFLGSSCIYPKHAPQPIREDALLTGPLEPTNEPYALAKIAGICQVQSYRRQFGAAYISAMPTNLYGPGDNFDLETSHVLPALVRRFHEAREAGADEVTLWGSGTPRREFLHVDDLADACVTLLAGYDGDAPVNVGCGRDLTIRELAETVADVTGFTGRIAWDTTRPDGTPRKLLDVSRLTELGWAPRVPLREGIAATYAWWLAQGAAGGRGHAGGPPA</sequence>
<organism evidence="7 8">
    <name type="scientific">Streptomyces rubrolavendulae</name>
    <dbReference type="NCBI Taxonomy" id="285473"/>
    <lineage>
        <taxon>Bacteria</taxon>
        <taxon>Bacillati</taxon>
        <taxon>Actinomycetota</taxon>
        <taxon>Actinomycetes</taxon>
        <taxon>Kitasatosporales</taxon>
        <taxon>Streptomycetaceae</taxon>
        <taxon>Streptomyces</taxon>
    </lineage>
</organism>
<dbReference type="SUPFAM" id="SSF51735">
    <property type="entry name" value="NAD(P)-binding Rossmann-fold domains"/>
    <property type="match status" value="1"/>
</dbReference>
<feature type="binding site" evidence="5">
    <location>
        <position position="289"/>
    </location>
    <ligand>
        <name>substrate</name>
    </ligand>
</feature>
<dbReference type="GO" id="GO:0050577">
    <property type="term" value="F:GDP-L-fucose synthase activity"/>
    <property type="evidence" value="ECO:0007669"/>
    <property type="project" value="UniProtKB-UniRule"/>
</dbReference>
<evidence type="ECO:0000259" key="6">
    <source>
        <dbReference type="Pfam" id="PF01370"/>
    </source>
</evidence>
<feature type="active site" description="Proton donor/acceptor" evidence="5">
    <location>
        <position position="156"/>
    </location>
</feature>
<feature type="binding site" evidence="5">
    <location>
        <position position="199"/>
    </location>
    <ligand>
        <name>NADP(+)</name>
        <dbReference type="ChEBI" id="CHEBI:58349"/>
    </ligand>
</feature>
<comment type="similarity">
    <text evidence="1 5">Belongs to the NAD(P)-dependent epimerase/dehydratase family. Fucose synthase subfamily.</text>
</comment>
<comment type="catalytic activity">
    <reaction evidence="5">
        <text>GDP-beta-L-fucose + NADP(+) = GDP-4-dehydro-alpha-D-rhamnose + NADPH + H(+)</text>
        <dbReference type="Rhea" id="RHEA:18885"/>
        <dbReference type="ChEBI" id="CHEBI:15378"/>
        <dbReference type="ChEBI" id="CHEBI:57273"/>
        <dbReference type="ChEBI" id="CHEBI:57783"/>
        <dbReference type="ChEBI" id="CHEBI:57964"/>
        <dbReference type="ChEBI" id="CHEBI:58349"/>
        <dbReference type="EC" id="1.1.1.271"/>
    </reaction>
</comment>
<keyword evidence="2 5" id="KW-0521">NADP</keyword>
<feature type="binding site" evidence="5">
    <location>
        <position position="160"/>
    </location>
    <ligand>
        <name>NADP(+)</name>
        <dbReference type="ChEBI" id="CHEBI:58349"/>
    </ligand>
</feature>
<feature type="binding site" evidence="5">
    <location>
        <begin position="125"/>
        <end position="128"/>
    </location>
    <ligand>
        <name>NADP(+)</name>
        <dbReference type="ChEBI" id="CHEBI:58349"/>
    </ligand>
</feature>
<feature type="binding site" evidence="5">
    <location>
        <position position="207"/>
    </location>
    <ligand>
        <name>substrate</name>
    </ligand>
</feature>
<dbReference type="STRING" id="285473.A4G23_02079"/>
<evidence type="ECO:0000256" key="4">
    <source>
        <dbReference type="ARBA" id="ARBA00023235"/>
    </source>
</evidence>